<comment type="caution">
    <text evidence="2">The sequence shown here is derived from an EMBL/GenBank/DDBJ whole genome shotgun (WGS) entry which is preliminary data.</text>
</comment>
<name>A0A4Q7Y902_9ACTN</name>
<dbReference type="EMBL" id="SHKV01000001">
    <property type="protein sequence ID" value="RZU33480.1"/>
    <property type="molecule type" value="Genomic_DNA"/>
</dbReference>
<organism evidence="2 3">
    <name type="scientific">Blastococcus saxobsidens</name>
    <dbReference type="NCBI Taxonomy" id="138336"/>
    <lineage>
        <taxon>Bacteria</taxon>
        <taxon>Bacillati</taxon>
        <taxon>Actinomycetota</taxon>
        <taxon>Actinomycetes</taxon>
        <taxon>Geodermatophilales</taxon>
        <taxon>Geodermatophilaceae</taxon>
        <taxon>Blastococcus</taxon>
    </lineage>
</organism>
<protein>
    <submittedName>
        <fullName evidence="2">Uncharacterized protein</fullName>
    </submittedName>
</protein>
<gene>
    <name evidence="2" type="ORF">BKA19_3209</name>
</gene>
<sequence length="151" mass="15614">MPASSAPRPVGPGALPQSPPSVRVAIALLSTLAVLLLLYVTVTWLGRDGLIEALTDSGLTRDEAERFLVINTSAPLVMGLLFGVSAWGVAKRHSWGRWVGVVAAVVLAGLVSTTMLTAGGITVVSLLLFVLAVATAASLLSRTTREWLAAG</sequence>
<keyword evidence="1" id="KW-1133">Transmembrane helix</keyword>
<proteinExistence type="predicted"/>
<keyword evidence="1" id="KW-0472">Membrane</keyword>
<feature type="transmembrane region" description="Helical" evidence="1">
    <location>
        <begin position="67"/>
        <end position="89"/>
    </location>
</feature>
<keyword evidence="3" id="KW-1185">Reference proteome</keyword>
<dbReference type="Proteomes" id="UP000292507">
    <property type="component" value="Unassembled WGS sequence"/>
</dbReference>
<accession>A0A4Q7Y902</accession>
<evidence type="ECO:0000256" key="1">
    <source>
        <dbReference type="SAM" id="Phobius"/>
    </source>
</evidence>
<feature type="transmembrane region" description="Helical" evidence="1">
    <location>
        <begin position="24"/>
        <end position="46"/>
    </location>
</feature>
<dbReference type="AlphaFoldDB" id="A0A4Q7Y902"/>
<feature type="transmembrane region" description="Helical" evidence="1">
    <location>
        <begin position="95"/>
        <end position="116"/>
    </location>
</feature>
<keyword evidence="1" id="KW-0812">Transmembrane</keyword>
<dbReference type="OrthoDB" id="9928825at2"/>
<evidence type="ECO:0000313" key="2">
    <source>
        <dbReference type="EMBL" id="RZU33480.1"/>
    </source>
</evidence>
<reference evidence="2 3" key="1">
    <citation type="submission" date="2019-02" db="EMBL/GenBank/DDBJ databases">
        <title>Sequencing the genomes of 1000 actinobacteria strains.</title>
        <authorList>
            <person name="Klenk H.-P."/>
        </authorList>
    </citation>
    <scope>NUCLEOTIDE SEQUENCE [LARGE SCALE GENOMIC DNA]</scope>
    <source>
        <strain evidence="2 3">DSM 44509</strain>
    </source>
</reference>
<feature type="transmembrane region" description="Helical" evidence="1">
    <location>
        <begin position="123"/>
        <end position="141"/>
    </location>
</feature>
<dbReference type="RefSeq" id="WP_130504275.1">
    <property type="nucleotide sequence ID" value="NZ_POQT01000002.1"/>
</dbReference>
<evidence type="ECO:0000313" key="3">
    <source>
        <dbReference type="Proteomes" id="UP000292507"/>
    </source>
</evidence>